<name>A0ABS5LHL2_9BACI</name>
<comment type="subcellular location">
    <subcellularLocation>
        <location evidence="1">Cell membrane</location>
        <topology evidence="1">Multi-pass membrane protein</topology>
    </subcellularLocation>
</comment>
<dbReference type="PANTHER" id="PTHR32322">
    <property type="entry name" value="INNER MEMBRANE TRANSPORTER"/>
    <property type="match status" value="1"/>
</dbReference>
<dbReference type="Pfam" id="PF00892">
    <property type="entry name" value="EamA"/>
    <property type="match status" value="2"/>
</dbReference>
<reference evidence="9 10" key="1">
    <citation type="submission" date="2021-04" db="EMBL/GenBank/DDBJ databases">
        <title>Metabacillus sp. strain KIGAM252 whole genome sequence.</title>
        <authorList>
            <person name="Seo M.-J."/>
            <person name="Cho E.-S."/>
            <person name="Hwang C.Y."/>
            <person name="Yoon D.J."/>
        </authorList>
    </citation>
    <scope>NUCLEOTIDE SEQUENCE [LARGE SCALE GENOMIC DNA]</scope>
    <source>
        <strain evidence="9 10">KIGAM252</strain>
    </source>
</reference>
<feature type="transmembrane region" description="Helical" evidence="7">
    <location>
        <begin position="98"/>
        <end position="116"/>
    </location>
</feature>
<evidence type="ECO:0000256" key="5">
    <source>
        <dbReference type="ARBA" id="ARBA00022989"/>
    </source>
</evidence>
<feature type="domain" description="EamA" evidence="8">
    <location>
        <begin position="8"/>
        <end position="139"/>
    </location>
</feature>
<dbReference type="InterPro" id="IPR037185">
    <property type="entry name" value="EmrE-like"/>
</dbReference>
<dbReference type="EMBL" id="JAGVRK010000001">
    <property type="protein sequence ID" value="MBS2970202.1"/>
    <property type="molecule type" value="Genomic_DNA"/>
</dbReference>
<evidence type="ECO:0000313" key="10">
    <source>
        <dbReference type="Proteomes" id="UP000682403"/>
    </source>
</evidence>
<feature type="domain" description="EamA" evidence="8">
    <location>
        <begin position="151"/>
        <end position="285"/>
    </location>
</feature>
<dbReference type="Proteomes" id="UP000682403">
    <property type="component" value="Unassembled WGS sequence"/>
</dbReference>
<evidence type="ECO:0000313" key="9">
    <source>
        <dbReference type="EMBL" id="MBS2970202.1"/>
    </source>
</evidence>
<dbReference type="InterPro" id="IPR000620">
    <property type="entry name" value="EamA_dom"/>
</dbReference>
<evidence type="ECO:0000256" key="7">
    <source>
        <dbReference type="SAM" id="Phobius"/>
    </source>
</evidence>
<evidence type="ECO:0000256" key="6">
    <source>
        <dbReference type="ARBA" id="ARBA00023136"/>
    </source>
</evidence>
<feature type="transmembrane region" description="Helical" evidence="7">
    <location>
        <begin position="147"/>
        <end position="169"/>
    </location>
</feature>
<sequence>MNKQKTYAYIALLIGVLSVSASAVMVKLTTTPPPVTAFYRMFFSVLLMMPFFLMAKGSGIKEMKKKDWLYISLAGIFLAFHFILWFESLELTSVASSVVLVTLQPLFAFAGTYLLFGERVTRQSVWSAAIAIIGSLIISWGDLQISGWALAGDLLALTACFMVTAYLLFGQEVRKRHSLILHTTLVYGISAGTLLLYCLVFSYSLDPGSGENLMWLLLLAIFPNLLGHSLFNWALKWISTNTISVAILFEPAGAIILAYYVLNEQIMLTQAAGSAVIFAGILLFMAGDIKRSFRGKKVPAQHSNRNLDD</sequence>
<comment type="caution">
    <text evidence="9">The sequence shown here is derived from an EMBL/GenBank/DDBJ whole genome shotgun (WGS) entry which is preliminary data.</text>
</comment>
<evidence type="ECO:0000256" key="4">
    <source>
        <dbReference type="ARBA" id="ARBA00022692"/>
    </source>
</evidence>
<comment type="similarity">
    <text evidence="2">Belongs to the EamA transporter family.</text>
</comment>
<gene>
    <name evidence="9" type="ORF">J9317_15755</name>
</gene>
<evidence type="ECO:0000259" key="8">
    <source>
        <dbReference type="Pfam" id="PF00892"/>
    </source>
</evidence>
<evidence type="ECO:0000256" key="2">
    <source>
        <dbReference type="ARBA" id="ARBA00007362"/>
    </source>
</evidence>
<feature type="transmembrane region" description="Helical" evidence="7">
    <location>
        <begin position="242"/>
        <end position="262"/>
    </location>
</feature>
<evidence type="ECO:0000256" key="1">
    <source>
        <dbReference type="ARBA" id="ARBA00004651"/>
    </source>
</evidence>
<keyword evidence="5 7" id="KW-1133">Transmembrane helix</keyword>
<feature type="transmembrane region" description="Helical" evidence="7">
    <location>
        <begin position="215"/>
        <end position="235"/>
    </location>
</feature>
<feature type="transmembrane region" description="Helical" evidence="7">
    <location>
        <begin position="7"/>
        <end position="25"/>
    </location>
</feature>
<keyword evidence="10" id="KW-1185">Reference proteome</keyword>
<keyword evidence="3" id="KW-1003">Cell membrane</keyword>
<protein>
    <submittedName>
        <fullName evidence="9">DMT family transporter</fullName>
    </submittedName>
</protein>
<organism evidence="9 10">
    <name type="scientific">Metabacillus flavus</name>
    <dbReference type="NCBI Taxonomy" id="2823519"/>
    <lineage>
        <taxon>Bacteria</taxon>
        <taxon>Bacillati</taxon>
        <taxon>Bacillota</taxon>
        <taxon>Bacilli</taxon>
        <taxon>Bacillales</taxon>
        <taxon>Bacillaceae</taxon>
        <taxon>Metabacillus</taxon>
    </lineage>
</organism>
<feature type="transmembrane region" description="Helical" evidence="7">
    <location>
        <begin position="37"/>
        <end position="55"/>
    </location>
</feature>
<feature type="transmembrane region" description="Helical" evidence="7">
    <location>
        <begin position="123"/>
        <end position="141"/>
    </location>
</feature>
<keyword evidence="6 7" id="KW-0472">Membrane</keyword>
<keyword evidence="4 7" id="KW-0812">Transmembrane</keyword>
<dbReference type="SUPFAM" id="SSF103481">
    <property type="entry name" value="Multidrug resistance efflux transporter EmrE"/>
    <property type="match status" value="2"/>
</dbReference>
<dbReference type="InterPro" id="IPR050638">
    <property type="entry name" value="AA-Vitamin_Transporters"/>
</dbReference>
<feature type="transmembrane region" description="Helical" evidence="7">
    <location>
        <begin position="268"/>
        <end position="287"/>
    </location>
</feature>
<feature type="transmembrane region" description="Helical" evidence="7">
    <location>
        <begin position="67"/>
        <end position="86"/>
    </location>
</feature>
<evidence type="ECO:0000256" key="3">
    <source>
        <dbReference type="ARBA" id="ARBA00022475"/>
    </source>
</evidence>
<proteinExistence type="inferred from homology"/>
<dbReference type="RefSeq" id="WP_211560155.1">
    <property type="nucleotide sequence ID" value="NZ_JAGVRK010000001.1"/>
</dbReference>
<accession>A0ABS5LHL2</accession>
<feature type="transmembrane region" description="Helical" evidence="7">
    <location>
        <begin position="181"/>
        <end position="203"/>
    </location>
</feature>
<dbReference type="PANTHER" id="PTHR32322:SF18">
    <property type="entry name" value="S-ADENOSYLMETHIONINE_S-ADENOSYLHOMOCYSTEINE TRANSPORTER"/>
    <property type="match status" value="1"/>
</dbReference>